<dbReference type="OrthoDB" id="3261041at2"/>
<feature type="transmembrane region" description="Helical" evidence="1">
    <location>
        <begin position="21"/>
        <end position="48"/>
    </location>
</feature>
<feature type="transmembrane region" description="Helical" evidence="1">
    <location>
        <begin position="325"/>
        <end position="343"/>
    </location>
</feature>
<dbReference type="Proteomes" id="UP000316252">
    <property type="component" value="Unassembled WGS sequence"/>
</dbReference>
<evidence type="ECO:0000313" key="3">
    <source>
        <dbReference type="Proteomes" id="UP000316252"/>
    </source>
</evidence>
<dbReference type="EMBL" id="VHQG01000002">
    <property type="protein sequence ID" value="TPW75878.1"/>
    <property type="molecule type" value="Genomic_DNA"/>
</dbReference>
<proteinExistence type="predicted"/>
<reference evidence="2 3" key="1">
    <citation type="submission" date="2019-06" db="EMBL/GenBank/DDBJ databases">
        <authorList>
            <person name="Li F."/>
        </authorList>
    </citation>
    <scope>NUCLEOTIDE SEQUENCE [LARGE SCALE GENOMIC DNA]</scope>
    <source>
        <strain evidence="2 3">10F1D-1</strain>
    </source>
</reference>
<feature type="transmembrane region" description="Helical" evidence="1">
    <location>
        <begin position="229"/>
        <end position="249"/>
    </location>
</feature>
<feature type="transmembrane region" description="Helical" evidence="1">
    <location>
        <begin position="172"/>
        <end position="191"/>
    </location>
</feature>
<feature type="transmembrane region" description="Helical" evidence="1">
    <location>
        <begin position="452"/>
        <end position="472"/>
    </location>
</feature>
<feature type="transmembrane region" description="Helical" evidence="1">
    <location>
        <begin position="97"/>
        <end position="121"/>
    </location>
</feature>
<protein>
    <submittedName>
        <fullName evidence="2">Uncharacterized protein</fullName>
    </submittedName>
</protein>
<feature type="transmembrane region" description="Helical" evidence="1">
    <location>
        <begin position="373"/>
        <end position="393"/>
    </location>
</feature>
<keyword evidence="1" id="KW-1133">Transmembrane helix</keyword>
<evidence type="ECO:0000256" key="1">
    <source>
        <dbReference type="SAM" id="Phobius"/>
    </source>
</evidence>
<feature type="transmembrane region" description="Helical" evidence="1">
    <location>
        <begin position="127"/>
        <end position="151"/>
    </location>
</feature>
<keyword evidence="1" id="KW-0812">Transmembrane</keyword>
<dbReference type="RefSeq" id="WP_141163236.1">
    <property type="nucleotide sequence ID" value="NZ_VHQG01000002.1"/>
</dbReference>
<gene>
    <name evidence="2" type="ORF">FJ657_08480</name>
</gene>
<feature type="transmembrane region" description="Helical" evidence="1">
    <location>
        <begin position="399"/>
        <end position="421"/>
    </location>
</feature>
<keyword evidence="3" id="KW-1185">Reference proteome</keyword>
<name>A0A506Y4C8_9MICO</name>
<organism evidence="2 3">
    <name type="scientific">Schumannella soli</name>
    <dbReference type="NCBI Taxonomy" id="2590779"/>
    <lineage>
        <taxon>Bacteria</taxon>
        <taxon>Bacillati</taxon>
        <taxon>Actinomycetota</taxon>
        <taxon>Actinomycetes</taxon>
        <taxon>Micrococcales</taxon>
        <taxon>Microbacteriaceae</taxon>
        <taxon>Schumannella</taxon>
    </lineage>
</organism>
<accession>A0A506Y4C8</accession>
<dbReference type="AlphaFoldDB" id="A0A506Y4C8"/>
<sequence>MVAELLRLRITLLGNRLRTPRGAIASIATALVSVVVVAAVAAQIAGLARANDWIFRPAVTTAGALVLLIALLLPVVTARDESLHARGFVGYGLTPGFLALALPLTDLLSLPAVLLVLYTVIVSSGWAAVPGAVGVAIIAGILLLVLGLQLVRLGSTLGAWLIRREHGAPVRVAVAVVLLAAAALLLAPPLADPRYLGAALVPVGDLLAVTPFGALWDAPGRVADGGSPWGVILIGLGVVAVLGLVWWLIIEREFHGRRAPRSEEVVDDALGAFRFVPSGRLAAITARSAAYWVRDPRYRVSLIVLPVIPLVTFVAGVVGKVPAEYFALVPVPAMLIVLGWATMHNDVAFDSSAVWSHVVAGVRGVWDRLGRAIPPFVIGVVLLAVGVPLSALAGGDAGLVLPLIGLGSAALLGGIGISSAVSARFPYAAPPPGAQGFEAPSSSGSGAGAQTLSFAAVLVVLAPAVVATVLWFQQGGPWDLVALVAGLGAGVLVAAVGIWVGGRSFERRGPELVAFSVRN</sequence>
<feature type="transmembrane region" description="Helical" evidence="1">
    <location>
        <begin position="54"/>
        <end position="76"/>
    </location>
</feature>
<evidence type="ECO:0000313" key="2">
    <source>
        <dbReference type="EMBL" id="TPW75878.1"/>
    </source>
</evidence>
<feature type="transmembrane region" description="Helical" evidence="1">
    <location>
        <begin position="300"/>
        <end position="319"/>
    </location>
</feature>
<keyword evidence="1" id="KW-0472">Membrane</keyword>
<comment type="caution">
    <text evidence="2">The sequence shown here is derived from an EMBL/GenBank/DDBJ whole genome shotgun (WGS) entry which is preliminary data.</text>
</comment>
<feature type="transmembrane region" description="Helical" evidence="1">
    <location>
        <begin position="478"/>
        <end position="500"/>
    </location>
</feature>